<evidence type="ECO:0000256" key="5">
    <source>
        <dbReference type="ARBA" id="ARBA00023136"/>
    </source>
</evidence>
<proteinExistence type="inferred from homology"/>
<evidence type="ECO:0000256" key="1">
    <source>
        <dbReference type="ARBA" id="ARBA00004167"/>
    </source>
</evidence>
<dbReference type="RefSeq" id="WP_119439967.1">
    <property type="nucleotide sequence ID" value="NZ_QWGR01000018.1"/>
</dbReference>
<sequence length="190" mass="21482">MNTTLLILIAALVILSLIFISIYNGLIRRRNEVDNAFGGMDVQLKKRYDLIPNLVASVKEYAKHEKELLNRITELRASALKPDLSVDEKISLDNQISGAIKNMLISVENYPELKANENFIFLQRSLNEVESQISAARRTFNAVVTDYNNGIQVFPNSIIAGMMGMKRKEVFVISEAERENVDVSKMFKQG</sequence>
<evidence type="ECO:0000256" key="3">
    <source>
        <dbReference type="ARBA" id="ARBA00022692"/>
    </source>
</evidence>
<dbReference type="Pfam" id="PF04011">
    <property type="entry name" value="LemA"/>
    <property type="match status" value="1"/>
</dbReference>
<dbReference type="SUPFAM" id="SSF140478">
    <property type="entry name" value="LemA-like"/>
    <property type="match status" value="1"/>
</dbReference>
<dbReference type="PANTHER" id="PTHR34478:SF1">
    <property type="entry name" value="PROTEIN LEMA"/>
    <property type="match status" value="1"/>
</dbReference>
<dbReference type="EMBL" id="QWGR01000018">
    <property type="protein sequence ID" value="RIJ46005.1"/>
    <property type="molecule type" value="Genomic_DNA"/>
</dbReference>
<accession>A0A399SVC7</accession>
<organism evidence="7 8">
    <name type="scientific">Maribellus luteus</name>
    <dbReference type="NCBI Taxonomy" id="2305463"/>
    <lineage>
        <taxon>Bacteria</taxon>
        <taxon>Pseudomonadati</taxon>
        <taxon>Bacteroidota</taxon>
        <taxon>Bacteroidia</taxon>
        <taxon>Marinilabiliales</taxon>
        <taxon>Prolixibacteraceae</taxon>
        <taxon>Maribellus</taxon>
    </lineage>
</organism>
<comment type="caution">
    <text evidence="7">The sequence shown here is derived from an EMBL/GenBank/DDBJ whole genome shotgun (WGS) entry which is preliminary data.</text>
</comment>
<dbReference type="Gene3D" id="1.20.1440.20">
    <property type="entry name" value="LemA-like domain"/>
    <property type="match status" value="1"/>
</dbReference>
<evidence type="ECO:0000313" key="8">
    <source>
        <dbReference type="Proteomes" id="UP000265926"/>
    </source>
</evidence>
<dbReference type="OrthoDB" id="9804152at2"/>
<evidence type="ECO:0000313" key="7">
    <source>
        <dbReference type="EMBL" id="RIJ46005.1"/>
    </source>
</evidence>
<dbReference type="InterPro" id="IPR007156">
    <property type="entry name" value="MamQ_LemA"/>
</dbReference>
<keyword evidence="8" id="KW-1185">Reference proteome</keyword>
<keyword evidence="3 6" id="KW-0812">Transmembrane</keyword>
<comment type="similarity">
    <text evidence="2">Belongs to the LemA family.</text>
</comment>
<keyword evidence="5 6" id="KW-0472">Membrane</keyword>
<reference evidence="7 8" key="1">
    <citation type="submission" date="2018-08" db="EMBL/GenBank/DDBJ databases">
        <title>Pallidiluteibacterium maritimus gen. nov., sp. nov., isolated from coastal sediment.</title>
        <authorList>
            <person name="Zhou L.Y."/>
        </authorList>
    </citation>
    <scope>NUCLEOTIDE SEQUENCE [LARGE SCALE GENOMIC DNA]</scope>
    <source>
        <strain evidence="7 8">XSD2</strain>
    </source>
</reference>
<dbReference type="GO" id="GO:0016020">
    <property type="term" value="C:membrane"/>
    <property type="evidence" value="ECO:0007669"/>
    <property type="project" value="UniProtKB-SubCell"/>
</dbReference>
<dbReference type="Proteomes" id="UP000265926">
    <property type="component" value="Unassembled WGS sequence"/>
</dbReference>
<comment type="subcellular location">
    <subcellularLocation>
        <location evidence="1">Membrane</location>
        <topology evidence="1">Single-pass membrane protein</topology>
    </subcellularLocation>
</comment>
<evidence type="ECO:0000256" key="6">
    <source>
        <dbReference type="SAM" id="Phobius"/>
    </source>
</evidence>
<protein>
    <submittedName>
        <fullName evidence="7">LemA family protein</fullName>
    </submittedName>
</protein>
<keyword evidence="4 6" id="KW-1133">Transmembrane helix</keyword>
<feature type="transmembrane region" description="Helical" evidence="6">
    <location>
        <begin position="6"/>
        <end position="26"/>
    </location>
</feature>
<evidence type="ECO:0000256" key="2">
    <source>
        <dbReference type="ARBA" id="ARBA00008854"/>
    </source>
</evidence>
<evidence type="ECO:0000256" key="4">
    <source>
        <dbReference type="ARBA" id="ARBA00022989"/>
    </source>
</evidence>
<dbReference type="PANTHER" id="PTHR34478">
    <property type="entry name" value="PROTEIN LEMA"/>
    <property type="match status" value="1"/>
</dbReference>
<dbReference type="InterPro" id="IPR023353">
    <property type="entry name" value="LemA-like_dom_sf"/>
</dbReference>
<name>A0A399SVC7_9BACT</name>
<dbReference type="AlphaFoldDB" id="A0A399SVC7"/>
<gene>
    <name evidence="7" type="ORF">D1614_21030</name>
</gene>